<feature type="region of interest" description="Disordered" evidence="1">
    <location>
        <begin position="143"/>
        <end position="291"/>
    </location>
</feature>
<feature type="region of interest" description="Disordered" evidence="1">
    <location>
        <begin position="103"/>
        <end position="131"/>
    </location>
</feature>
<reference evidence="2 3" key="1">
    <citation type="journal article" date="2015" name="Sci. Rep.">
        <title>Chromosome-level genome map provides insights into diverse defense mechanisms in the medicinal fungus Ganoderma sinense.</title>
        <authorList>
            <person name="Zhu Y."/>
            <person name="Xu J."/>
            <person name="Sun C."/>
            <person name="Zhou S."/>
            <person name="Xu H."/>
            <person name="Nelson D.R."/>
            <person name="Qian J."/>
            <person name="Song J."/>
            <person name="Luo H."/>
            <person name="Xiang L."/>
            <person name="Li Y."/>
            <person name="Xu Z."/>
            <person name="Ji A."/>
            <person name="Wang L."/>
            <person name="Lu S."/>
            <person name="Hayward A."/>
            <person name="Sun W."/>
            <person name="Li X."/>
            <person name="Schwartz D.C."/>
            <person name="Wang Y."/>
            <person name="Chen S."/>
        </authorList>
    </citation>
    <scope>NUCLEOTIDE SEQUENCE [LARGE SCALE GENOMIC DNA]</scope>
    <source>
        <strain evidence="2 3">ZZ0214-1</strain>
    </source>
</reference>
<evidence type="ECO:0000313" key="3">
    <source>
        <dbReference type="Proteomes" id="UP000230002"/>
    </source>
</evidence>
<dbReference type="AlphaFoldDB" id="A0A2G8S1J5"/>
<dbReference type="OrthoDB" id="10636333at2759"/>
<evidence type="ECO:0000313" key="2">
    <source>
        <dbReference type="EMBL" id="PIL27639.1"/>
    </source>
</evidence>
<gene>
    <name evidence="2" type="ORF">GSI_10791</name>
</gene>
<dbReference type="EMBL" id="AYKW01000034">
    <property type="protein sequence ID" value="PIL27639.1"/>
    <property type="molecule type" value="Genomic_DNA"/>
</dbReference>
<comment type="caution">
    <text evidence="2">The sequence shown here is derived from an EMBL/GenBank/DDBJ whole genome shotgun (WGS) entry which is preliminary data.</text>
</comment>
<dbReference type="Proteomes" id="UP000230002">
    <property type="component" value="Unassembled WGS sequence"/>
</dbReference>
<organism evidence="2 3">
    <name type="scientific">Ganoderma sinense ZZ0214-1</name>
    <dbReference type="NCBI Taxonomy" id="1077348"/>
    <lineage>
        <taxon>Eukaryota</taxon>
        <taxon>Fungi</taxon>
        <taxon>Dikarya</taxon>
        <taxon>Basidiomycota</taxon>
        <taxon>Agaricomycotina</taxon>
        <taxon>Agaricomycetes</taxon>
        <taxon>Polyporales</taxon>
        <taxon>Polyporaceae</taxon>
        <taxon>Ganoderma</taxon>
    </lineage>
</organism>
<sequence>MSRSGRLVYVPTTSHGWVPYPAQPFNSEPPPVPVGVHCNTWHTGDWQVNPAFHCGTHVPDRETWLPHPAWYIGNHSAQPPVADISRVLWLWVPRGVDVDDLRGHPASRSNGHFQGLQPEVSLPPPITASSPPAFVRVRASERVRHGRDTPHPHPGRLLPADDTYSPSPDYGPFRVNASPRIAGASSQQHARAPSRSNTYSPFSSPEPSPVIPPAVIPSSSSSYHPPPANPSGLSSHAHARHYPSSSSYRGLPPRNNPLPRPPEHHPLAQSLLRNANRPMAADAPVVPDRRR</sequence>
<keyword evidence="3" id="KW-1185">Reference proteome</keyword>
<feature type="compositionally biased region" description="Pro residues" evidence="1">
    <location>
        <begin position="204"/>
        <end position="215"/>
    </location>
</feature>
<proteinExistence type="predicted"/>
<accession>A0A2G8S1J5</accession>
<name>A0A2G8S1J5_9APHY</name>
<protein>
    <submittedName>
        <fullName evidence="2">Uncharacterized protein</fullName>
    </submittedName>
</protein>
<evidence type="ECO:0000256" key="1">
    <source>
        <dbReference type="SAM" id="MobiDB-lite"/>
    </source>
</evidence>
<feature type="compositionally biased region" description="Polar residues" evidence="1">
    <location>
        <begin position="184"/>
        <end position="199"/>
    </location>
</feature>